<comment type="caution">
    <text evidence="1">The sequence shown here is derived from an EMBL/GenBank/DDBJ whole genome shotgun (WGS) entry which is preliminary data.</text>
</comment>
<dbReference type="Proteomes" id="UP001162992">
    <property type="component" value="Chromosome 13"/>
</dbReference>
<accession>A0ACC2BX26</accession>
<evidence type="ECO:0000313" key="2">
    <source>
        <dbReference type="Proteomes" id="UP001162992"/>
    </source>
</evidence>
<reference evidence="2" key="1">
    <citation type="journal article" date="2024" name="Proc. Natl. Acad. Sci. U.S.A.">
        <title>Extraordinary preservation of gene collinearity over three hundred million years revealed in homosporous lycophytes.</title>
        <authorList>
            <person name="Li C."/>
            <person name="Wickell D."/>
            <person name="Kuo L.Y."/>
            <person name="Chen X."/>
            <person name="Nie B."/>
            <person name="Liao X."/>
            <person name="Peng D."/>
            <person name="Ji J."/>
            <person name="Jenkins J."/>
            <person name="Williams M."/>
            <person name="Shu S."/>
            <person name="Plott C."/>
            <person name="Barry K."/>
            <person name="Rajasekar S."/>
            <person name="Grimwood J."/>
            <person name="Han X."/>
            <person name="Sun S."/>
            <person name="Hou Z."/>
            <person name="He W."/>
            <person name="Dai G."/>
            <person name="Sun C."/>
            <person name="Schmutz J."/>
            <person name="Leebens-Mack J.H."/>
            <person name="Li F.W."/>
            <person name="Wang L."/>
        </authorList>
    </citation>
    <scope>NUCLEOTIDE SEQUENCE [LARGE SCALE GENOMIC DNA]</scope>
    <source>
        <strain evidence="2">cv. PW_Plant_1</strain>
    </source>
</reference>
<evidence type="ECO:0000313" key="1">
    <source>
        <dbReference type="EMBL" id="KAJ7534247.1"/>
    </source>
</evidence>
<proteinExistence type="predicted"/>
<protein>
    <submittedName>
        <fullName evidence="1">Uncharacterized protein</fullName>
    </submittedName>
</protein>
<name>A0ACC2BX26_DIPCM</name>
<sequence length="185" mass="19775">MEGCYSNAGMEISSQQIPSLLQIARKHLNEGSPSHALQAVVTALRISGGEQAVLQALSHAHKVHQDQLRDNAAADELTTLFAECAIAEASGASMPSHSLQSTELFSSNVSHASSSQYHETEQMDITAVVQSTQSIQDPILAESGRMQVVMDASSDGSSFTCFRCGGVVGSSRRDEHLAFWCSRPP</sequence>
<gene>
    <name evidence="1" type="ORF">O6H91_13G085800</name>
</gene>
<keyword evidence="2" id="KW-1185">Reference proteome</keyword>
<organism evidence="1 2">
    <name type="scientific">Diphasiastrum complanatum</name>
    <name type="common">Issler's clubmoss</name>
    <name type="synonym">Lycopodium complanatum</name>
    <dbReference type="NCBI Taxonomy" id="34168"/>
    <lineage>
        <taxon>Eukaryota</taxon>
        <taxon>Viridiplantae</taxon>
        <taxon>Streptophyta</taxon>
        <taxon>Embryophyta</taxon>
        <taxon>Tracheophyta</taxon>
        <taxon>Lycopodiopsida</taxon>
        <taxon>Lycopodiales</taxon>
        <taxon>Lycopodiaceae</taxon>
        <taxon>Lycopodioideae</taxon>
        <taxon>Diphasiastrum</taxon>
    </lineage>
</organism>
<dbReference type="EMBL" id="CM055104">
    <property type="protein sequence ID" value="KAJ7534247.1"/>
    <property type="molecule type" value="Genomic_DNA"/>
</dbReference>